<gene>
    <name evidence="4" type="ORF">SAMN05444373_10557</name>
</gene>
<dbReference type="PANTHER" id="PTHR46470">
    <property type="entry name" value="N-ACYLNEURAMINATE-9-PHOSPHATASE"/>
    <property type="match status" value="1"/>
</dbReference>
<accession>A0A1M6JCD1</accession>
<dbReference type="InterPro" id="IPR023198">
    <property type="entry name" value="PGP-like_dom2"/>
</dbReference>
<dbReference type="InterPro" id="IPR036412">
    <property type="entry name" value="HAD-like_sf"/>
</dbReference>
<dbReference type="Gene3D" id="3.40.50.1000">
    <property type="entry name" value="HAD superfamily/HAD-like"/>
    <property type="match status" value="1"/>
</dbReference>
<dbReference type="AlphaFoldDB" id="A0A1M6JCD1"/>
<dbReference type="Proteomes" id="UP000324781">
    <property type="component" value="Unassembled WGS sequence"/>
</dbReference>
<dbReference type="InterPro" id="IPR051400">
    <property type="entry name" value="HAD-like_hydrolase"/>
</dbReference>
<name>A0A1M6JCD1_9FIRM</name>
<evidence type="ECO:0000313" key="5">
    <source>
        <dbReference type="Proteomes" id="UP000324781"/>
    </source>
</evidence>
<dbReference type="GO" id="GO:0044281">
    <property type="term" value="P:small molecule metabolic process"/>
    <property type="evidence" value="ECO:0007669"/>
    <property type="project" value="UniProtKB-ARBA"/>
</dbReference>
<dbReference type="NCBIfam" id="TIGR01549">
    <property type="entry name" value="HAD-SF-IA-v1"/>
    <property type="match status" value="1"/>
</dbReference>
<keyword evidence="2 4" id="KW-0378">Hydrolase</keyword>
<reference evidence="4 5" key="1">
    <citation type="submission" date="2016-11" db="EMBL/GenBank/DDBJ databases">
        <authorList>
            <person name="Varghese N."/>
            <person name="Submissions S."/>
        </authorList>
    </citation>
    <scope>NUCLEOTIDE SEQUENCE [LARGE SCALE GENOMIC DNA]</scope>
    <source>
        <strain evidence="4 5">DSM 19027</strain>
    </source>
</reference>
<organism evidence="4 5">
    <name type="scientific">Thermoclostridium caenicola</name>
    <dbReference type="NCBI Taxonomy" id="659425"/>
    <lineage>
        <taxon>Bacteria</taxon>
        <taxon>Bacillati</taxon>
        <taxon>Bacillota</taxon>
        <taxon>Clostridia</taxon>
        <taxon>Eubacteriales</taxon>
        <taxon>Oscillospiraceae</taxon>
        <taxon>Thermoclostridium</taxon>
    </lineage>
</organism>
<dbReference type="InterPro" id="IPR023214">
    <property type="entry name" value="HAD_sf"/>
</dbReference>
<dbReference type="EMBL" id="FQZP01000055">
    <property type="protein sequence ID" value="SHJ44282.1"/>
    <property type="molecule type" value="Genomic_DNA"/>
</dbReference>
<dbReference type="SFLD" id="SFLDS00003">
    <property type="entry name" value="Haloacid_Dehalogenase"/>
    <property type="match status" value="1"/>
</dbReference>
<keyword evidence="3" id="KW-0460">Magnesium</keyword>
<dbReference type="PRINTS" id="PR00413">
    <property type="entry name" value="HADHALOGNASE"/>
</dbReference>
<dbReference type="RefSeq" id="WP_188118510.1">
    <property type="nucleotide sequence ID" value="NZ_FQZP01000055.1"/>
</dbReference>
<comment type="cofactor">
    <cofactor evidence="1">
        <name>Mg(2+)</name>
        <dbReference type="ChEBI" id="CHEBI:18420"/>
    </cofactor>
</comment>
<dbReference type="SUPFAM" id="SSF56784">
    <property type="entry name" value="HAD-like"/>
    <property type="match status" value="1"/>
</dbReference>
<evidence type="ECO:0000256" key="1">
    <source>
        <dbReference type="ARBA" id="ARBA00001946"/>
    </source>
</evidence>
<protein>
    <submittedName>
        <fullName evidence="4">Putative hydrolase of the HAD superfamily</fullName>
    </submittedName>
</protein>
<evidence type="ECO:0000256" key="2">
    <source>
        <dbReference type="ARBA" id="ARBA00022801"/>
    </source>
</evidence>
<evidence type="ECO:0000313" key="4">
    <source>
        <dbReference type="EMBL" id="SHJ44282.1"/>
    </source>
</evidence>
<dbReference type="Pfam" id="PF00702">
    <property type="entry name" value="Hydrolase"/>
    <property type="match status" value="1"/>
</dbReference>
<dbReference type="SFLD" id="SFLDG01129">
    <property type="entry name" value="C1.5:_HAD__Beta-PGM__Phosphata"/>
    <property type="match status" value="1"/>
</dbReference>
<dbReference type="InterPro" id="IPR006439">
    <property type="entry name" value="HAD-SF_hydro_IA"/>
</dbReference>
<keyword evidence="5" id="KW-1185">Reference proteome</keyword>
<sequence length="245" mass="28395">MVFPKMILFDYGHTLLHEPGFSTLRGEEALYRYITVNRNNLSPGEIHAFSSKIYEEARAARDMGFELSEWQLRKMLNEYLGIELSISMEEAERIFWEHTSYGDVMPQADIMLDYINAQGIRSAVISNISFSGKVLTERINRLLPNNRFEFVIASSDYGFRKPNPLLFELALRRAGLDASEVWFCGDNVVADIEGAAGAGIFPVWYEDLTLENPWTRKYKGLRPTCEHLHIHEWRELIEILERLKQ</sequence>
<evidence type="ECO:0000256" key="3">
    <source>
        <dbReference type="ARBA" id="ARBA00022842"/>
    </source>
</evidence>
<dbReference type="Gene3D" id="1.10.150.240">
    <property type="entry name" value="Putative phosphatase, domain 2"/>
    <property type="match status" value="1"/>
</dbReference>
<proteinExistence type="predicted"/>
<dbReference type="GO" id="GO:0016787">
    <property type="term" value="F:hydrolase activity"/>
    <property type="evidence" value="ECO:0007669"/>
    <property type="project" value="UniProtKB-KW"/>
</dbReference>